<feature type="domain" description="Tachylectin 2" evidence="1">
    <location>
        <begin position="21"/>
        <end position="239"/>
    </location>
</feature>
<protein>
    <recommendedName>
        <fullName evidence="1">Tachylectin 2 domain-containing protein</fullName>
    </recommendedName>
</protein>
<dbReference type="SUPFAM" id="SSF56973">
    <property type="entry name" value="Aerolisin/ETX pore-forming domain"/>
    <property type="match status" value="1"/>
</dbReference>
<keyword evidence="3" id="KW-1185">Reference proteome</keyword>
<evidence type="ECO:0000259" key="1">
    <source>
        <dbReference type="Pfam" id="PF14517"/>
    </source>
</evidence>
<evidence type="ECO:0000313" key="3">
    <source>
        <dbReference type="Proteomes" id="UP000694569"/>
    </source>
</evidence>
<dbReference type="Gene3D" id="2.170.15.10">
    <property type="entry name" value="Proaerolysin, chain A, domain 3"/>
    <property type="match status" value="1"/>
</dbReference>
<dbReference type="PANTHER" id="PTHR39244:SF5">
    <property type="entry name" value="NATTERIN-3-LIKE"/>
    <property type="match status" value="1"/>
</dbReference>
<dbReference type="Ensembl" id="ENSLLET00000031681.1">
    <property type="protein sequence ID" value="ENSLLEP00000030511.1"/>
    <property type="gene ID" value="ENSLLEG00000019313.1"/>
</dbReference>
<organism evidence="2 3">
    <name type="scientific">Leptobrachium leishanense</name>
    <name type="common">Leishan spiny toad</name>
    <dbReference type="NCBI Taxonomy" id="445787"/>
    <lineage>
        <taxon>Eukaryota</taxon>
        <taxon>Metazoa</taxon>
        <taxon>Chordata</taxon>
        <taxon>Craniata</taxon>
        <taxon>Vertebrata</taxon>
        <taxon>Euteleostomi</taxon>
        <taxon>Amphibia</taxon>
        <taxon>Batrachia</taxon>
        <taxon>Anura</taxon>
        <taxon>Pelobatoidea</taxon>
        <taxon>Megophryidae</taxon>
        <taxon>Leptobrachium</taxon>
    </lineage>
</organism>
<dbReference type="Gene3D" id="2.20.25.510">
    <property type="match status" value="1"/>
</dbReference>
<dbReference type="GeneTree" id="ENSGT00620000089136"/>
<dbReference type="SUPFAM" id="SSF50934">
    <property type="entry name" value="Tachylectin-2"/>
    <property type="match status" value="1"/>
</dbReference>
<dbReference type="InterPro" id="IPR053237">
    <property type="entry name" value="Natterin_C"/>
</dbReference>
<dbReference type="Gene3D" id="2.115.10.10">
    <property type="entry name" value="Tachylectin 2"/>
    <property type="match status" value="1"/>
</dbReference>
<proteinExistence type="predicted"/>
<dbReference type="InterPro" id="IPR036813">
    <property type="entry name" value="Tachylectin2_sf"/>
</dbReference>
<evidence type="ECO:0000313" key="2">
    <source>
        <dbReference type="Ensembl" id="ENSLLEP00000030511.1"/>
    </source>
</evidence>
<dbReference type="Proteomes" id="UP000694569">
    <property type="component" value="Unplaced"/>
</dbReference>
<reference evidence="2" key="2">
    <citation type="submission" date="2025-09" db="UniProtKB">
        <authorList>
            <consortium name="Ensembl"/>
        </authorList>
    </citation>
    <scope>IDENTIFICATION</scope>
</reference>
<dbReference type="AlphaFoldDB" id="A0A8C5Q125"/>
<dbReference type="InterPro" id="IPR023294">
    <property type="entry name" value="Tachylectin2"/>
</dbReference>
<name>A0A8C5Q125_9ANUR</name>
<dbReference type="Pfam" id="PF14517">
    <property type="entry name" value="Tachylectin"/>
    <property type="match status" value="1"/>
</dbReference>
<dbReference type="OrthoDB" id="1925699at2759"/>
<reference evidence="2" key="1">
    <citation type="submission" date="2025-08" db="UniProtKB">
        <authorList>
            <consortium name="Ensembl"/>
        </authorList>
    </citation>
    <scope>IDENTIFICATION</scope>
</reference>
<dbReference type="PANTHER" id="PTHR39244">
    <property type="entry name" value="NATTERIN-4"/>
    <property type="match status" value="1"/>
</dbReference>
<sequence>MDSFAIMDTADTILFAVKDYNARAGLPPKNIEDNFNTCSIVGKLNNVSKIIFNPDGELFAVRDGELYRGSMPSNENLDWFSSAKRVGKADWDQFKFLLLDSQGVLYAATKNGELYKGPAPSNENVFWLHDEATMVGAGGWNDLDALFFDRQDILYAVVDNKLVWRSPPTKPDDNWLSTCTTIGNEGWSILTHFMAVSPDGDLWCVDSSNGHIYKGPIPADSSFNYMEKAEKLGVGYNVYPFMSFTIDKTIQRIVSCEFLPDLGKILNQTTEVLPTKTYNNMSNSPMRQTFSVSKTLTATRTFQQEGSFTVAVGADLTFKAGIPHITESEAKISVAADANHTWSYTKENAIQTTFSSIDIEVQSGHAIRLIASAAKVEMEVPYRMVIRTLFGYETTITGTWRGICYYNLMVTQEDCTP</sequence>
<accession>A0A8C5Q125</accession>